<sequence length="417" mass="45048">MSVAPLFKLLADPALATRSGRRRAAKLAGVTRRLLAAAAGAALMFAPLVATAQTAEPYTATASDSPFAGVPHPAYSTLQTQSNANGNQPPASSVITPTPWTPEPITPIDIDQLPATLTPGVDPNLRVANLAEETVAPENQMAPEAASELPPGARAGVFQKIYFTGTWLPRMSDEPDTLGMGDIEAGVVLGFPFFRRDTPLLVTPHFGTHLLENAAALDIPSTLYDASVDFRHLRKFGDGPWAMDVGVGVGYYSDFEQSYSNATRVTGRGIGVYEATPGKKWIFGVAYLNRAGATVLPIAGLIIEPAEMPRTRLDLVFPRPRFSWQTAASTPEDERWFYIGGEFGGGIWSITRPSDQEIDTISYSDIRVVVGFERKILNGLATRFETGYVFARELDYQSATPDVSLDDTMMARVGVTY</sequence>
<feature type="domain" description="DUF6268" evidence="1">
    <location>
        <begin position="219"/>
        <end position="399"/>
    </location>
</feature>
<protein>
    <recommendedName>
        <fullName evidence="1">DUF6268 domain-containing protein</fullName>
    </recommendedName>
</protein>
<evidence type="ECO:0000313" key="3">
    <source>
        <dbReference type="Proteomes" id="UP000326837"/>
    </source>
</evidence>
<keyword evidence="3" id="KW-1185">Reference proteome</keyword>
<dbReference type="EMBL" id="AP021861">
    <property type="protein sequence ID" value="BBO33026.1"/>
    <property type="molecule type" value="Genomic_DNA"/>
</dbReference>
<dbReference type="InterPro" id="IPR046235">
    <property type="entry name" value="DUF6268"/>
</dbReference>
<dbReference type="Proteomes" id="UP000326837">
    <property type="component" value="Chromosome"/>
</dbReference>
<reference evidence="3" key="1">
    <citation type="submission" date="2019-10" db="EMBL/GenBank/DDBJ databases">
        <title>Lacipirellula parvula gen. nov., sp. nov., representing a lineage of planctomycetes widespread in freshwater anoxic habitats, and description of the family Lacipirellulaceae.</title>
        <authorList>
            <person name="Dedysh S.N."/>
            <person name="Kulichevskaya I.S."/>
            <person name="Beletsky A.V."/>
            <person name="Rakitin A.L."/>
            <person name="Mardanov A.V."/>
            <person name="Ivanova A.A."/>
            <person name="Saltykova V.X."/>
            <person name="Rijpstra W.I.C."/>
            <person name="Sinninghe Damste J.S."/>
            <person name="Ravin N.V."/>
        </authorList>
    </citation>
    <scope>NUCLEOTIDE SEQUENCE [LARGE SCALE GENOMIC DNA]</scope>
    <source>
        <strain evidence="3">PX69</strain>
    </source>
</reference>
<gene>
    <name evidence="2" type="ORF">PLANPX_2638</name>
</gene>
<organism evidence="2 3">
    <name type="scientific">Lacipirellula parvula</name>
    <dbReference type="NCBI Taxonomy" id="2650471"/>
    <lineage>
        <taxon>Bacteria</taxon>
        <taxon>Pseudomonadati</taxon>
        <taxon>Planctomycetota</taxon>
        <taxon>Planctomycetia</taxon>
        <taxon>Pirellulales</taxon>
        <taxon>Lacipirellulaceae</taxon>
        <taxon>Lacipirellula</taxon>
    </lineage>
</organism>
<name>A0A5K7XFB4_9BACT</name>
<evidence type="ECO:0000313" key="2">
    <source>
        <dbReference type="EMBL" id="BBO33026.1"/>
    </source>
</evidence>
<evidence type="ECO:0000259" key="1">
    <source>
        <dbReference type="Pfam" id="PF19783"/>
    </source>
</evidence>
<dbReference type="KEGG" id="lpav:PLANPX_2638"/>
<proteinExistence type="predicted"/>
<accession>A0A5K7XFB4</accession>
<dbReference type="Pfam" id="PF19783">
    <property type="entry name" value="DUF6268"/>
    <property type="match status" value="1"/>
</dbReference>
<dbReference type="AlphaFoldDB" id="A0A5K7XFB4"/>